<evidence type="ECO:0000256" key="2">
    <source>
        <dbReference type="ARBA" id="ARBA00022741"/>
    </source>
</evidence>
<comment type="similarity">
    <text evidence="1">Belongs to the AAA ATPase family.</text>
</comment>
<dbReference type="InterPro" id="IPR003593">
    <property type="entry name" value="AAA+_ATPase"/>
</dbReference>
<dbReference type="InterPro" id="IPR027417">
    <property type="entry name" value="P-loop_NTPase"/>
</dbReference>
<reference evidence="6" key="1">
    <citation type="submission" date="2016-11" db="EMBL/GenBank/DDBJ databases">
        <title>Halolamina sediminis sp. nov., an extremely halophilic archaeon isolated from solar salt.</title>
        <authorList>
            <person name="Koh H.-W."/>
            <person name="Rani S."/>
            <person name="Park S.-J."/>
        </authorList>
    </citation>
    <scope>NUCLEOTIDE SEQUENCE [LARGE SCALE GENOMIC DNA]</scope>
    <source>
        <strain evidence="6">Hb3</strain>
    </source>
</reference>
<dbReference type="CDD" id="cd19481">
    <property type="entry name" value="RecA-like_protease"/>
    <property type="match status" value="1"/>
</dbReference>
<proteinExistence type="inferred from homology"/>
<dbReference type="Proteomes" id="UP000181985">
    <property type="component" value="Chromosome"/>
</dbReference>
<dbReference type="InterPro" id="IPR050221">
    <property type="entry name" value="26S_Proteasome_ATPase"/>
</dbReference>
<organism evidence="5 6">
    <name type="scientific">Halomonas aestuarii</name>
    <dbReference type="NCBI Taxonomy" id="1897729"/>
    <lineage>
        <taxon>Bacteria</taxon>
        <taxon>Pseudomonadati</taxon>
        <taxon>Pseudomonadota</taxon>
        <taxon>Gammaproteobacteria</taxon>
        <taxon>Oceanospirillales</taxon>
        <taxon>Halomonadaceae</taxon>
        <taxon>Halomonas</taxon>
    </lineage>
</organism>
<dbReference type="Pfam" id="PF00004">
    <property type="entry name" value="AAA"/>
    <property type="match status" value="1"/>
</dbReference>
<dbReference type="GO" id="GO:0016887">
    <property type="term" value="F:ATP hydrolysis activity"/>
    <property type="evidence" value="ECO:0007669"/>
    <property type="project" value="InterPro"/>
</dbReference>
<sequence length="631" mass="69619">MTDLALLSMPDSSLSTLLQWVDTGIAHYCRQERDDDWDTADRAIRERWPLPGSRLADCIDELSLGREEAFVLILVGLAETRPQIIFALQALQHPDTSGAVSVHLALELINSLFPQGSPWNALDLINSPLLTRSLLELEGEGPLPLQTLRIQTPFWSVLNDRDHPWPGTRPIAGGDRGLLPKDTRQALPTLAQPLMDGQLRHLILRGHPNSGRHAMARALAELLGMEPLSTPLSLWREQASFLLACRYARWLPVIEVELSAGEALKLPAHPHPAIIILNADGAVAGDACLEHPMGLPDQQQRFELWQRALGQETLARELSGSVLLSGPTIVQLAHSARRHAEQRGEPVGADHVRRARQDHGAEKLRLLAQPVVCYLTRDAVVFPPLIEQCLEDMIARAQQRESLWRHLGSTLQASRNSGLRALFVGESGTGKTLAASYLANRLGAPLYRVDLGAVMNKYIGESEKNLGLLLDQAAASDVILLFDEADSLFGSRTDAKQTGERYANNLTNYLLARIENHPGIVILTTNSRERIDNAFNRRIEILIDFPLPGFAERLRLWHSHLGERAPEGDVVRSLASHCDLTGGQIRNAVLTAAGTQSTNDPIEPRHLVQAIAREYQKLGRSMPSALDNLKG</sequence>
<keyword evidence="6" id="KW-1185">Reference proteome</keyword>
<name>A0A1J0VCJ8_9GAMM</name>
<evidence type="ECO:0000256" key="3">
    <source>
        <dbReference type="ARBA" id="ARBA00022840"/>
    </source>
</evidence>
<dbReference type="SMART" id="SM00382">
    <property type="entry name" value="AAA"/>
    <property type="match status" value="1"/>
</dbReference>
<dbReference type="OrthoDB" id="9809379at2"/>
<protein>
    <recommendedName>
        <fullName evidence="4">AAA+ ATPase domain-containing protein</fullName>
    </recommendedName>
</protein>
<dbReference type="Gene3D" id="3.40.50.300">
    <property type="entry name" value="P-loop containing nucleotide triphosphate hydrolases"/>
    <property type="match status" value="1"/>
</dbReference>
<dbReference type="InterPro" id="IPR003959">
    <property type="entry name" value="ATPase_AAA_core"/>
</dbReference>
<dbReference type="RefSeq" id="WP_071941729.1">
    <property type="nucleotide sequence ID" value="NZ_CP018139.1"/>
</dbReference>
<evidence type="ECO:0000313" key="6">
    <source>
        <dbReference type="Proteomes" id="UP000181985"/>
    </source>
</evidence>
<accession>A0A1J0VCJ8</accession>
<gene>
    <name evidence="5" type="ORF">BOX17_01450</name>
</gene>
<evidence type="ECO:0000313" key="5">
    <source>
        <dbReference type="EMBL" id="APE29740.1"/>
    </source>
</evidence>
<dbReference type="KEGG" id="hsi:BOX17_01450"/>
<dbReference type="EMBL" id="CP018139">
    <property type="protein sequence ID" value="APE29740.1"/>
    <property type="molecule type" value="Genomic_DNA"/>
</dbReference>
<dbReference type="SUPFAM" id="SSF52540">
    <property type="entry name" value="P-loop containing nucleoside triphosphate hydrolases"/>
    <property type="match status" value="1"/>
</dbReference>
<evidence type="ECO:0000259" key="4">
    <source>
        <dbReference type="SMART" id="SM00382"/>
    </source>
</evidence>
<dbReference type="AlphaFoldDB" id="A0A1J0VCJ8"/>
<keyword evidence="2" id="KW-0547">Nucleotide-binding</keyword>
<keyword evidence="3" id="KW-0067">ATP-binding</keyword>
<dbReference type="PANTHER" id="PTHR23073">
    <property type="entry name" value="26S PROTEASOME REGULATORY SUBUNIT"/>
    <property type="match status" value="1"/>
</dbReference>
<evidence type="ECO:0000256" key="1">
    <source>
        <dbReference type="ARBA" id="ARBA00006914"/>
    </source>
</evidence>
<feature type="domain" description="AAA+ ATPase" evidence="4">
    <location>
        <begin position="417"/>
        <end position="549"/>
    </location>
</feature>
<dbReference type="GO" id="GO:0005524">
    <property type="term" value="F:ATP binding"/>
    <property type="evidence" value="ECO:0007669"/>
    <property type="project" value="UniProtKB-KW"/>
</dbReference>